<keyword evidence="1" id="KW-0472">Membrane</keyword>
<reference evidence="2" key="1">
    <citation type="thesis" date="2020" institute="ProQuest LLC" country="789 East Eisenhower Parkway, Ann Arbor, MI, USA">
        <title>Comparative Genomics and Chromosome Evolution.</title>
        <authorList>
            <person name="Mudd A.B."/>
        </authorList>
    </citation>
    <scope>NUCLEOTIDE SEQUENCE</scope>
    <source>
        <strain evidence="2">237g6f4</strain>
        <tissue evidence="2">Blood</tissue>
    </source>
</reference>
<organism evidence="2 3">
    <name type="scientific">Engystomops pustulosus</name>
    <name type="common">Tungara frog</name>
    <name type="synonym">Physalaemus pustulosus</name>
    <dbReference type="NCBI Taxonomy" id="76066"/>
    <lineage>
        <taxon>Eukaryota</taxon>
        <taxon>Metazoa</taxon>
        <taxon>Chordata</taxon>
        <taxon>Craniata</taxon>
        <taxon>Vertebrata</taxon>
        <taxon>Euteleostomi</taxon>
        <taxon>Amphibia</taxon>
        <taxon>Batrachia</taxon>
        <taxon>Anura</taxon>
        <taxon>Neobatrachia</taxon>
        <taxon>Hyloidea</taxon>
        <taxon>Leptodactylidae</taxon>
        <taxon>Leiuperinae</taxon>
        <taxon>Engystomops</taxon>
    </lineage>
</organism>
<gene>
    <name evidence="2" type="ORF">GDO81_026036</name>
</gene>
<keyword evidence="3" id="KW-1185">Reference proteome</keyword>
<feature type="transmembrane region" description="Helical" evidence="1">
    <location>
        <begin position="30"/>
        <end position="50"/>
    </location>
</feature>
<dbReference type="Proteomes" id="UP000824782">
    <property type="component" value="Unassembled WGS sequence"/>
</dbReference>
<proteinExistence type="predicted"/>
<evidence type="ECO:0000313" key="2">
    <source>
        <dbReference type="EMBL" id="KAG8542832.1"/>
    </source>
</evidence>
<evidence type="ECO:0000256" key="1">
    <source>
        <dbReference type="SAM" id="Phobius"/>
    </source>
</evidence>
<keyword evidence="1" id="KW-1133">Transmembrane helix</keyword>
<protein>
    <submittedName>
        <fullName evidence="2">Uncharacterized protein</fullName>
    </submittedName>
</protein>
<evidence type="ECO:0000313" key="3">
    <source>
        <dbReference type="Proteomes" id="UP000824782"/>
    </source>
</evidence>
<keyword evidence="1" id="KW-0812">Transmembrane</keyword>
<sequence length="79" mass="8958">MSVEVDAHVFVVSRSAMSLPFMADAVIPEMFGAFMLNYLLCSLVFMMLLVHKCSPITPSENSCSYNKKKYKYRGFLSPH</sequence>
<accession>A0AAV6YZT2</accession>
<dbReference type="AlphaFoldDB" id="A0AAV6YZT2"/>
<name>A0AAV6YZT2_ENGPU</name>
<dbReference type="EMBL" id="WNYA01004380">
    <property type="protein sequence ID" value="KAG8542832.1"/>
    <property type="molecule type" value="Genomic_DNA"/>
</dbReference>
<comment type="caution">
    <text evidence="2">The sequence shown here is derived from an EMBL/GenBank/DDBJ whole genome shotgun (WGS) entry which is preliminary data.</text>
</comment>